<reference evidence="1" key="1">
    <citation type="submission" date="2023-03" db="EMBL/GenBank/DDBJ databases">
        <title>Massive genome expansion in bonnet fungi (Mycena s.s.) driven by repeated elements and novel gene families across ecological guilds.</title>
        <authorList>
            <consortium name="Lawrence Berkeley National Laboratory"/>
            <person name="Harder C.B."/>
            <person name="Miyauchi S."/>
            <person name="Viragh M."/>
            <person name="Kuo A."/>
            <person name="Thoen E."/>
            <person name="Andreopoulos B."/>
            <person name="Lu D."/>
            <person name="Skrede I."/>
            <person name="Drula E."/>
            <person name="Henrissat B."/>
            <person name="Morin E."/>
            <person name="Kohler A."/>
            <person name="Barry K."/>
            <person name="LaButti K."/>
            <person name="Morin E."/>
            <person name="Salamov A."/>
            <person name="Lipzen A."/>
            <person name="Mereny Z."/>
            <person name="Hegedus B."/>
            <person name="Baldrian P."/>
            <person name="Stursova M."/>
            <person name="Weitz H."/>
            <person name="Taylor A."/>
            <person name="Grigoriev I.V."/>
            <person name="Nagy L.G."/>
            <person name="Martin F."/>
            <person name="Kauserud H."/>
        </authorList>
    </citation>
    <scope>NUCLEOTIDE SEQUENCE</scope>
    <source>
        <strain evidence="1">9284</strain>
    </source>
</reference>
<comment type="caution">
    <text evidence="1">The sequence shown here is derived from an EMBL/GenBank/DDBJ whole genome shotgun (WGS) entry which is preliminary data.</text>
</comment>
<keyword evidence="2" id="KW-1185">Reference proteome</keyword>
<protein>
    <submittedName>
        <fullName evidence="1">Uncharacterized protein</fullName>
    </submittedName>
</protein>
<evidence type="ECO:0000313" key="1">
    <source>
        <dbReference type="EMBL" id="KAJ7630304.1"/>
    </source>
</evidence>
<organism evidence="1 2">
    <name type="scientific">Roridomyces roridus</name>
    <dbReference type="NCBI Taxonomy" id="1738132"/>
    <lineage>
        <taxon>Eukaryota</taxon>
        <taxon>Fungi</taxon>
        <taxon>Dikarya</taxon>
        <taxon>Basidiomycota</taxon>
        <taxon>Agaricomycotina</taxon>
        <taxon>Agaricomycetes</taxon>
        <taxon>Agaricomycetidae</taxon>
        <taxon>Agaricales</taxon>
        <taxon>Marasmiineae</taxon>
        <taxon>Mycenaceae</taxon>
        <taxon>Roridomyces</taxon>
    </lineage>
</organism>
<proteinExistence type="predicted"/>
<sequence>MADRIPDEIVSEIISPLLKLPDQVFSDTSAKPLTAPGYSSSTYLLVCKSWLRIATPQADALSHVLLDHPEIGQFIRKLRVEGGFGTAMLRILKSSPNITDLFLSLLIWGSDSVAGLCEGLLSINPRRVILLDGRHDAVYEPKPMKNREVTNLLKCLAERIPKWDKMKIFHLPYVYKERGRINPLLHGRGQDLASVLAKSRSLQTLVAGYLVPISDVPSLKRIRLKFHSKRTKDYSQLAVVPKVRAVLELEDPDSANGDSPGPLLEEVLDWTRVKSVEELQTLSRGSGLTVESLTIFIDGPASKKPWPATNPAVLAPFITLKHLHWSSARQFCFSMPTGSFTAIPNLVSLKVQDCAPSVLDFFTRLSFDHLRIVDLREVTQVASAVAFVRRHGSKLIKISATLEILVPAKVFDVCANLETAGVLCPTSKVPARRIIPNDFFTYTVPHSKLTKIQLDYPGHLQQDSNLTRVFQALDTSHFPALKSICMPRVSWPKSEKQVAKNDYVGFSELLRPKGIKLTDEHGLGWAPRATR</sequence>
<dbReference type="AlphaFoldDB" id="A0AAD7BT55"/>
<name>A0AAD7BT55_9AGAR</name>
<accession>A0AAD7BT55</accession>
<gene>
    <name evidence="1" type="ORF">FB45DRAFT_915139</name>
</gene>
<dbReference type="EMBL" id="JARKIF010000009">
    <property type="protein sequence ID" value="KAJ7630304.1"/>
    <property type="molecule type" value="Genomic_DNA"/>
</dbReference>
<dbReference type="Proteomes" id="UP001221142">
    <property type="component" value="Unassembled WGS sequence"/>
</dbReference>
<evidence type="ECO:0000313" key="2">
    <source>
        <dbReference type="Proteomes" id="UP001221142"/>
    </source>
</evidence>